<feature type="domain" description="Rhodanese" evidence="2">
    <location>
        <begin position="157"/>
        <end position="277"/>
    </location>
</feature>
<dbReference type="EMBL" id="AP019782">
    <property type="protein sequence ID" value="BBL70570.1"/>
    <property type="molecule type" value="Genomic_DNA"/>
</dbReference>
<reference evidence="3" key="1">
    <citation type="submission" date="2019-06" db="EMBL/GenBank/DDBJ databases">
        <title>Complete genome sequence of Methylogaea oryzae strain JCM16910.</title>
        <authorList>
            <person name="Asakawa S."/>
        </authorList>
    </citation>
    <scope>NUCLEOTIDE SEQUENCE</scope>
    <source>
        <strain evidence="3">E10</strain>
    </source>
</reference>
<dbReference type="RefSeq" id="WP_221048511.1">
    <property type="nucleotide sequence ID" value="NZ_AP019782.1"/>
</dbReference>
<evidence type="ECO:0000313" key="4">
    <source>
        <dbReference type="Proteomes" id="UP000824988"/>
    </source>
</evidence>
<keyword evidence="4" id="KW-1185">Reference proteome</keyword>
<gene>
    <name evidence="3" type="ORF">MoryE10_11760</name>
</gene>
<dbReference type="InterPro" id="IPR001307">
    <property type="entry name" value="Thiosulphate_STrfase_CS"/>
</dbReference>
<dbReference type="PANTHER" id="PTHR43855">
    <property type="entry name" value="THIOSULFATE SULFURTRANSFERASE"/>
    <property type="match status" value="1"/>
</dbReference>
<evidence type="ECO:0000313" key="3">
    <source>
        <dbReference type="EMBL" id="BBL70570.1"/>
    </source>
</evidence>
<dbReference type="PROSITE" id="PS00380">
    <property type="entry name" value="RHODANESE_1"/>
    <property type="match status" value="1"/>
</dbReference>
<dbReference type="GO" id="GO:0004792">
    <property type="term" value="F:thiosulfate-cyanide sulfurtransferase activity"/>
    <property type="evidence" value="ECO:0007669"/>
    <property type="project" value="InterPro"/>
</dbReference>
<accession>A0A8D4VQH3</accession>
<feature type="domain" description="Rhodanese" evidence="2">
    <location>
        <begin position="16"/>
        <end position="127"/>
    </location>
</feature>
<dbReference type="PANTHER" id="PTHR43855:SF1">
    <property type="entry name" value="THIOSULFATE SULFURTRANSFERASE"/>
    <property type="match status" value="1"/>
</dbReference>
<dbReference type="PROSITE" id="PS50206">
    <property type="entry name" value="RHODANESE_3"/>
    <property type="match status" value="2"/>
</dbReference>
<dbReference type="SMART" id="SM00450">
    <property type="entry name" value="RHOD"/>
    <property type="match status" value="2"/>
</dbReference>
<evidence type="ECO:0000256" key="1">
    <source>
        <dbReference type="ARBA" id="ARBA00022737"/>
    </source>
</evidence>
<dbReference type="CDD" id="cd01449">
    <property type="entry name" value="TST_Repeat_2"/>
    <property type="match status" value="1"/>
</dbReference>
<proteinExistence type="predicted"/>
<organism evidence="3 4">
    <name type="scientific">Methylogaea oryzae</name>
    <dbReference type="NCBI Taxonomy" id="1295382"/>
    <lineage>
        <taxon>Bacteria</taxon>
        <taxon>Pseudomonadati</taxon>
        <taxon>Pseudomonadota</taxon>
        <taxon>Gammaproteobacteria</taxon>
        <taxon>Methylococcales</taxon>
        <taxon>Methylococcaceae</taxon>
        <taxon>Methylogaea</taxon>
    </lineage>
</organism>
<keyword evidence="1" id="KW-0677">Repeat</keyword>
<evidence type="ECO:0000259" key="2">
    <source>
        <dbReference type="PROSITE" id="PS50206"/>
    </source>
</evidence>
<name>A0A8D4VQH3_9GAMM</name>
<dbReference type="CDD" id="cd01448">
    <property type="entry name" value="TST_Repeat_1"/>
    <property type="match status" value="1"/>
</dbReference>
<dbReference type="InterPro" id="IPR051126">
    <property type="entry name" value="Thiosulfate_sulfurtransferase"/>
</dbReference>
<dbReference type="KEGG" id="moz:MoryE10_11760"/>
<sequence>MSNLISCGELAALMERNTPLVVVDTRAPEEYVAEHLPGAVNIRDIFSYLATTSEQGVAALRDHFADLFGKAGIGGDEDVVIYEDTMNSGYGQSCRGWFLLRYLGHERVRVLDGGLRAWKAEGRSVTDAPSAPVAVQFKPRPAEDAMVTCRQMLDSLSDAAIVKLDTRDYDEWTGESSSPYGRDFAPRKGRIPGAVWIEWHRLMDVSSGIPRFRPKEEVRAICREVGVTPESTVYLYCFKGARAANTLLALTEAGFGKVGLYFGSWNEWSRDPALPIEAGEPDPARMASRASA</sequence>
<dbReference type="AlphaFoldDB" id="A0A8D4VQH3"/>
<dbReference type="Pfam" id="PF00581">
    <property type="entry name" value="Rhodanese"/>
    <property type="match status" value="2"/>
</dbReference>
<dbReference type="Proteomes" id="UP000824988">
    <property type="component" value="Chromosome"/>
</dbReference>
<protein>
    <submittedName>
        <fullName evidence="3">Thiosulfate sulfurtransferase</fullName>
    </submittedName>
</protein>
<dbReference type="InterPro" id="IPR001763">
    <property type="entry name" value="Rhodanese-like_dom"/>
</dbReference>